<dbReference type="STRING" id="443610.VE25_10735"/>
<dbReference type="PATRIC" id="fig|443610.3.peg.351"/>
<comment type="cofactor">
    <cofactor evidence="1">
        <name>Mg(2+)</name>
        <dbReference type="ChEBI" id="CHEBI:18420"/>
    </cofactor>
    <text evidence="1">Binds 2 magnesium ions per subunit.</text>
</comment>
<dbReference type="Proteomes" id="UP000033632">
    <property type="component" value="Unassembled WGS sequence"/>
</dbReference>
<dbReference type="SUPFAM" id="SSF101478">
    <property type="entry name" value="ADP-ribosylglycohydrolase"/>
    <property type="match status" value="1"/>
</dbReference>
<keyword evidence="3" id="KW-1185">Reference proteome</keyword>
<comment type="caution">
    <text evidence="2">The sequence shown here is derived from an EMBL/GenBank/DDBJ whole genome shotgun (WGS) entry which is preliminary data.</text>
</comment>
<dbReference type="Pfam" id="PF03747">
    <property type="entry name" value="ADP_ribosyl_GH"/>
    <property type="match status" value="1"/>
</dbReference>
<gene>
    <name evidence="2" type="ORF">VE25_10735</name>
</gene>
<accession>A0A0F5FTC2</accession>
<dbReference type="Gene3D" id="1.10.4080.10">
    <property type="entry name" value="ADP-ribosylation/Crystallin J1"/>
    <property type="match status" value="1"/>
</dbReference>
<evidence type="ECO:0008006" key="4">
    <source>
        <dbReference type="Google" id="ProtNLM"/>
    </source>
</evidence>
<dbReference type="EMBL" id="JZEX01000107">
    <property type="protein sequence ID" value="KKB11835.1"/>
    <property type="molecule type" value="Genomic_DNA"/>
</dbReference>
<reference evidence="2 3" key="1">
    <citation type="submission" date="2015-03" db="EMBL/GenBank/DDBJ databases">
        <authorList>
            <person name="Hassan Y.I."/>
            <person name="Lepp D."/>
            <person name="Li X.-Z."/>
            <person name="Zhou T."/>
        </authorList>
    </citation>
    <scope>NUCLEOTIDE SEQUENCE [LARGE SCALE GENOMIC DNA]</scope>
    <source>
        <strain evidence="2 3">BD-c194</strain>
    </source>
</reference>
<sequence>MYDRIYAVNAVAPVANSMGDLTEGMHWREVEETFGFLEELRPQTIKARTRKSEWGRDFVYQAMDRPPGQTEDGQERHRLVCEAIIAKNGRITAGDLGRTWVDLIKPENFGKLLGPQDQVIYWSLYAGVPAHEVGRYAVWPKMHGTSKMIQPIGLVNACNPRQAAADAHDVGRIKDVDGLSANFAIEVVAALAAGCAHALIPGSTVGSVIDTALAQLSATPRAEVEQGLEWARQHKDWKKLRELYAQYYEHKSASDAVEVLSSSLAVFYLCDGDAHQGMLWAVNMGRDTDDRAYDVACLSTALNGLGTFPRAWLDIVENQLKTDTVTVSNRSLKGTADGLYKAVLNEMDKSKAVLGDLEKLL</sequence>
<keyword evidence="1" id="KW-0479">Metal-binding</keyword>
<dbReference type="InterPro" id="IPR036705">
    <property type="entry name" value="Ribosyl_crysJ1_sf"/>
</dbReference>
<organism evidence="2 3">
    <name type="scientific">Devosia geojensis</name>
    <dbReference type="NCBI Taxonomy" id="443610"/>
    <lineage>
        <taxon>Bacteria</taxon>
        <taxon>Pseudomonadati</taxon>
        <taxon>Pseudomonadota</taxon>
        <taxon>Alphaproteobacteria</taxon>
        <taxon>Hyphomicrobiales</taxon>
        <taxon>Devosiaceae</taxon>
        <taxon>Devosia</taxon>
    </lineage>
</organism>
<evidence type="ECO:0000313" key="2">
    <source>
        <dbReference type="EMBL" id="KKB11835.1"/>
    </source>
</evidence>
<feature type="binding site" evidence="1">
    <location>
        <position position="287"/>
    </location>
    <ligand>
        <name>Mg(2+)</name>
        <dbReference type="ChEBI" id="CHEBI:18420"/>
        <label>1</label>
    </ligand>
</feature>
<proteinExistence type="predicted"/>
<protein>
    <recommendedName>
        <fullName evidence="4">Crystallin</fullName>
    </recommendedName>
</protein>
<dbReference type="GO" id="GO:0046872">
    <property type="term" value="F:metal ion binding"/>
    <property type="evidence" value="ECO:0007669"/>
    <property type="project" value="UniProtKB-KW"/>
</dbReference>
<dbReference type="InterPro" id="IPR005502">
    <property type="entry name" value="Ribosyl_crysJ1"/>
</dbReference>
<feature type="binding site" evidence="1">
    <location>
        <position position="289"/>
    </location>
    <ligand>
        <name>Mg(2+)</name>
        <dbReference type="ChEBI" id="CHEBI:18420"/>
        <label>1</label>
    </ligand>
</feature>
<evidence type="ECO:0000256" key="1">
    <source>
        <dbReference type="PIRSR" id="PIRSR605502-1"/>
    </source>
</evidence>
<evidence type="ECO:0000313" key="3">
    <source>
        <dbReference type="Proteomes" id="UP000033632"/>
    </source>
</evidence>
<dbReference type="AlphaFoldDB" id="A0A0F5FTC2"/>
<name>A0A0F5FTC2_9HYPH</name>
<keyword evidence="1" id="KW-0460">Magnesium</keyword>